<proteinExistence type="predicted"/>
<comment type="caution">
    <text evidence="1">The sequence shown here is derived from an EMBL/GenBank/DDBJ whole genome shotgun (WGS) entry which is preliminary data.</text>
</comment>
<dbReference type="Proteomes" id="UP001238496">
    <property type="component" value="Unassembled WGS sequence"/>
</dbReference>
<evidence type="ECO:0000313" key="1">
    <source>
        <dbReference type="EMBL" id="MDQ0422036.1"/>
    </source>
</evidence>
<dbReference type="EMBL" id="JAUSUW010000008">
    <property type="protein sequence ID" value="MDQ0422036.1"/>
    <property type="molecule type" value="Genomic_DNA"/>
</dbReference>
<evidence type="ECO:0000313" key="2">
    <source>
        <dbReference type="Proteomes" id="UP001238496"/>
    </source>
</evidence>
<sequence length="35" mass="3811">MTRAFCFWSFNCHPGARNAATKKGGTDGTAFQIFA</sequence>
<name>A0ABU0G9K8_9HYPH</name>
<gene>
    <name evidence="1" type="ORF">J2045_003080</name>
</gene>
<protein>
    <submittedName>
        <fullName evidence="1">Uncharacterized protein</fullName>
    </submittedName>
</protein>
<keyword evidence="2" id="KW-1185">Reference proteome</keyword>
<organism evidence="1 2">
    <name type="scientific">Peteryoungia aggregata LMG 23059</name>
    <dbReference type="NCBI Taxonomy" id="1368425"/>
    <lineage>
        <taxon>Bacteria</taxon>
        <taxon>Pseudomonadati</taxon>
        <taxon>Pseudomonadota</taxon>
        <taxon>Alphaproteobacteria</taxon>
        <taxon>Hyphomicrobiales</taxon>
        <taxon>Rhizobiaceae</taxon>
        <taxon>Peteryoungia</taxon>
    </lineage>
</organism>
<accession>A0ABU0G9K8</accession>
<reference evidence="1 2" key="1">
    <citation type="submission" date="2023-07" db="EMBL/GenBank/DDBJ databases">
        <title>Genomic Encyclopedia of Type Strains, Phase IV (KMG-IV): sequencing the most valuable type-strain genomes for metagenomic binning, comparative biology and taxonomic classification.</title>
        <authorList>
            <person name="Goeker M."/>
        </authorList>
    </citation>
    <scope>NUCLEOTIDE SEQUENCE [LARGE SCALE GENOMIC DNA]</scope>
    <source>
        <strain evidence="1 2">DSM 1111</strain>
    </source>
</reference>